<dbReference type="Gene3D" id="3.90.180.10">
    <property type="entry name" value="Medium-chain alcohol dehydrogenases, catalytic domain"/>
    <property type="match status" value="1"/>
</dbReference>
<dbReference type="Proteomes" id="UP000186096">
    <property type="component" value="Unassembled WGS sequence"/>
</dbReference>
<evidence type="ECO:0000256" key="1">
    <source>
        <dbReference type="ARBA" id="ARBA00022857"/>
    </source>
</evidence>
<dbReference type="OrthoDB" id="2665481at2"/>
<dbReference type="InterPro" id="IPR013154">
    <property type="entry name" value="ADH-like_N"/>
</dbReference>
<evidence type="ECO:0000256" key="2">
    <source>
        <dbReference type="ARBA" id="ARBA00023002"/>
    </source>
</evidence>
<dbReference type="AlphaFoldDB" id="A0A1N7GAL3"/>
<dbReference type="RefSeq" id="WP_076440168.1">
    <property type="nucleotide sequence ID" value="NZ_FTNI01000027.1"/>
</dbReference>
<sequence length="304" mass="31321">MSRTVAFSAYGGPEVLEVVETAPDEPGPGAIRVRVRAAGVQPFDALFRGGGAHAYMPATFPQRLGNEFAGVIDAVGEGVTALTVGDEVVGWAMLASYAEHVVVPAGQVVPKPASMPWPEAGVLSASGQTAGTALERLRVGSGDTLLVHAAAGGVGTFAVQIARALGATVIGTASERNHAFLRDLGVIPVAYGDGLAERVRAAAPDGVDAALDAAGTVEALEVSAALVADRTRVGTIAYQPAADRIGVQRLGTERSVDRLAGLTALWEKGDLKVRIQEAIPIEEVARAHRLIETGHTTGKLVLIF</sequence>
<dbReference type="Gene3D" id="3.40.50.720">
    <property type="entry name" value="NAD(P)-binding Rossmann-like Domain"/>
    <property type="match status" value="1"/>
</dbReference>
<keyword evidence="5" id="KW-1185">Reference proteome</keyword>
<evidence type="ECO:0000313" key="4">
    <source>
        <dbReference type="EMBL" id="SIS09544.1"/>
    </source>
</evidence>
<organism evidence="4 5">
    <name type="scientific">Microbispora rosea</name>
    <dbReference type="NCBI Taxonomy" id="58117"/>
    <lineage>
        <taxon>Bacteria</taxon>
        <taxon>Bacillati</taxon>
        <taxon>Actinomycetota</taxon>
        <taxon>Actinomycetes</taxon>
        <taxon>Streptosporangiales</taxon>
        <taxon>Streptosporangiaceae</taxon>
        <taxon>Microbispora</taxon>
    </lineage>
</organism>
<keyword evidence="1" id="KW-0521">NADP</keyword>
<dbReference type="InterPro" id="IPR036291">
    <property type="entry name" value="NAD(P)-bd_dom_sf"/>
</dbReference>
<dbReference type="SUPFAM" id="SSF51735">
    <property type="entry name" value="NAD(P)-binding Rossmann-fold domains"/>
    <property type="match status" value="1"/>
</dbReference>
<dbReference type="InterPro" id="IPR011032">
    <property type="entry name" value="GroES-like_sf"/>
</dbReference>
<dbReference type="GO" id="GO:0070402">
    <property type="term" value="F:NADPH binding"/>
    <property type="evidence" value="ECO:0007669"/>
    <property type="project" value="TreeGrafter"/>
</dbReference>
<evidence type="ECO:0000313" key="5">
    <source>
        <dbReference type="Proteomes" id="UP000186096"/>
    </source>
</evidence>
<dbReference type="CDD" id="cd05289">
    <property type="entry name" value="MDR_like_2"/>
    <property type="match status" value="1"/>
</dbReference>
<gene>
    <name evidence="4" type="ORF">SAMN05421833_12727</name>
</gene>
<protein>
    <submittedName>
        <fullName evidence="4">Enoyl reductase</fullName>
    </submittedName>
</protein>
<dbReference type="EMBL" id="FTNI01000027">
    <property type="protein sequence ID" value="SIS09544.1"/>
    <property type="molecule type" value="Genomic_DNA"/>
</dbReference>
<feature type="domain" description="Enoyl reductase (ER)" evidence="3">
    <location>
        <begin position="11"/>
        <end position="302"/>
    </location>
</feature>
<accession>A0A1N7GAL3</accession>
<keyword evidence="2" id="KW-0560">Oxidoreductase</keyword>
<dbReference type="PANTHER" id="PTHR48106">
    <property type="entry name" value="QUINONE OXIDOREDUCTASE PIG3-RELATED"/>
    <property type="match status" value="1"/>
</dbReference>
<dbReference type="GO" id="GO:0003960">
    <property type="term" value="F:quinone reductase (NADPH) activity"/>
    <property type="evidence" value="ECO:0007669"/>
    <property type="project" value="TreeGrafter"/>
</dbReference>
<dbReference type="GO" id="GO:0035925">
    <property type="term" value="F:mRNA 3'-UTR AU-rich region binding"/>
    <property type="evidence" value="ECO:0007669"/>
    <property type="project" value="TreeGrafter"/>
</dbReference>
<dbReference type="GO" id="GO:0008270">
    <property type="term" value="F:zinc ion binding"/>
    <property type="evidence" value="ECO:0007669"/>
    <property type="project" value="InterPro"/>
</dbReference>
<dbReference type="Pfam" id="PF08240">
    <property type="entry name" value="ADH_N"/>
    <property type="match status" value="1"/>
</dbReference>
<dbReference type="InterPro" id="IPR002364">
    <property type="entry name" value="Quin_OxRdtase/zeta-crystal_CS"/>
</dbReference>
<dbReference type="STRING" id="58117.SAMN05421833_12727"/>
<dbReference type="Pfam" id="PF13602">
    <property type="entry name" value="ADH_zinc_N_2"/>
    <property type="match status" value="1"/>
</dbReference>
<dbReference type="GO" id="GO:0005829">
    <property type="term" value="C:cytosol"/>
    <property type="evidence" value="ECO:0007669"/>
    <property type="project" value="TreeGrafter"/>
</dbReference>
<evidence type="ECO:0000259" key="3">
    <source>
        <dbReference type="SMART" id="SM00829"/>
    </source>
</evidence>
<dbReference type="PANTHER" id="PTHR48106:SF13">
    <property type="entry name" value="QUINONE OXIDOREDUCTASE-RELATED"/>
    <property type="match status" value="1"/>
</dbReference>
<reference evidence="5" key="1">
    <citation type="submission" date="2017-01" db="EMBL/GenBank/DDBJ databases">
        <authorList>
            <person name="Varghese N."/>
            <person name="Submissions S."/>
        </authorList>
    </citation>
    <scope>NUCLEOTIDE SEQUENCE [LARGE SCALE GENOMIC DNA]</scope>
    <source>
        <strain evidence="5">ATCC 12950</strain>
    </source>
</reference>
<dbReference type="InterPro" id="IPR020843">
    <property type="entry name" value="ER"/>
</dbReference>
<dbReference type="SUPFAM" id="SSF50129">
    <property type="entry name" value="GroES-like"/>
    <property type="match status" value="1"/>
</dbReference>
<name>A0A1N7GAL3_9ACTN</name>
<proteinExistence type="predicted"/>
<dbReference type="PROSITE" id="PS01162">
    <property type="entry name" value="QOR_ZETA_CRYSTAL"/>
    <property type="match status" value="1"/>
</dbReference>
<dbReference type="SMART" id="SM00829">
    <property type="entry name" value="PKS_ER"/>
    <property type="match status" value="1"/>
</dbReference>